<name>C0QEZ4_DESAH</name>
<dbReference type="InterPro" id="IPR012337">
    <property type="entry name" value="RNaseH-like_sf"/>
</dbReference>
<dbReference type="InterPro" id="IPR025948">
    <property type="entry name" value="HTH-like_dom"/>
</dbReference>
<dbReference type="InterPro" id="IPR036397">
    <property type="entry name" value="RNaseH_sf"/>
</dbReference>
<dbReference type="GO" id="GO:0003676">
    <property type="term" value="F:nucleic acid binding"/>
    <property type="evidence" value="ECO:0007669"/>
    <property type="project" value="InterPro"/>
</dbReference>
<evidence type="ECO:0000313" key="2">
    <source>
        <dbReference type="EMBL" id="ACN17495.1"/>
    </source>
</evidence>
<dbReference type="PANTHER" id="PTHR46889:SF4">
    <property type="entry name" value="TRANSPOSASE INSO FOR INSERTION SEQUENCE ELEMENT IS911B-RELATED"/>
    <property type="match status" value="1"/>
</dbReference>
<dbReference type="AlphaFoldDB" id="C0QEZ4"/>
<dbReference type="HOGENOM" id="CLU_027402_4_1_7"/>
<dbReference type="GO" id="GO:0015074">
    <property type="term" value="P:DNA integration"/>
    <property type="evidence" value="ECO:0007669"/>
    <property type="project" value="InterPro"/>
</dbReference>
<dbReference type="KEGG" id="dat:HRM2_44390"/>
<dbReference type="Pfam" id="PF13276">
    <property type="entry name" value="HTH_21"/>
    <property type="match status" value="1"/>
</dbReference>
<feature type="domain" description="Integrase catalytic" evidence="1">
    <location>
        <begin position="109"/>
        <end position="279"/>
    </location>
</feature>
<dbReference type="eggNOG" id="COG2801">
    <property type="taxonomic scope" value="Bacteria"/>
</dbReference>
<sequence length="282" mass="33312">MRQLVADRRHLIDITHSDISINRQCELLQVSKGALYYQPRPIDPYTLLLMDLIDKQHTITPFYGSRRLVAWLKQEGHPVNRKRVQGLMKKMRIEAIYPKPKLTRRNEAHKVYPYLLRGVNIARINHVWSTDITYIRIGNGFGYLTAVIDWFSRYVLSWRLSNTLENTFCVEVLEEALSIAEPEIFNTDQGCQYTATNFLKVLTDHKIKVSMDSKGRALDNIFVERLWRTVKYEEVYLKSYQSMKDAQSSLKTYLNFYNKKRLHQALEYKTPESIYCMVNEMK</sequence>
<evidence type="ECO:0000259" key="1">
    <source>
        <dbReference type="PROSITE" id="PS50994"/>
    </source>
</evidence>
<evidence type="ECO:0000313" key="3">
    <source>
        <dbReference type="Proteomes" id="UP000000442"/>
    </source>
</evidence>
<dbReference type="STRING" id="177437.HRM2_44390"/>
<protein>
    <submittedName>
        <fullName evidence="2">IstA4</fullName>
    </submittedName>
</protein>
<accession>C0QEZ4</accession>
<dbReference type="Pfam" id="PF00665">
    <property type="entry name" value="rve"/>
    <property type="match status" value="1"/>
</dbReference>
<dbReference type="OrthoDB" id="9766656at2"/>
<dbReference type="InterPro" id="IPR001584">
    <property type="entry name" value="Integrase_cat-core"/>
</dbReference>
<dbReference type="Gene3D" id="3.30.420.10">
    <property type="entry name" value="Ribonuclease H-like superfamily/Ribonuclease H"/>
    <property type="match status" value="1"/>
</dbReference>
<dbReference type="RefSeq" id="WP_015906218.1">
    <property type="nucleotide sequence ID" value="NC_012108.1"/>
</dbReference>
<dbReference type="InterPro" id="IPR048020">
    <property type="entry name" value="Transpos_IS3"/>
</dbReference>
<dbReference type="PANTHER" id="PTHR46889">
    <property type="entry name" value="TRANSPOSASE INSF FOR INSERTION SEQUENCE IS3B-RELATED"/>
    <property type="match status" value="1"/>
</dbReference>
<keyword evidence="3" id="KW-1185">Reference proteome</keyword>
<dbReference type="PROSITE" id="PS50994">
    <property type="entry name" value="INTEGRASE"/>
    <property type="match status" value="1"/>
</dbReference>
<reference evidence="2 3" key="1">
    <citation type="journal article" date="2009" name="Environ. Microbiol.">
        <title>Genome sequence of Desulfobacterium autotrophicum HRM2, a marine sulfate reducer oxidizing organic carbon completely to carbon dioxide.</title>
        <authorList>
            <person name="Strittmatter A.W."/>
            <person name="Liesegang H."/>
            <person name="Rabus R."/>
            <person name="Decker I."/>
            <person name="Amann J."/>
            <person name="Andres S."/>
            <person name="Henne A."/>
            <person name="Fricke W.F."/>
            <person name="Martinez-Arias R."/>
            <person name="Bartels D."/>
            <person name="Goesmann A."/>
            <person name="Krause L."/>
            <person name="Puehler A."/>
            <person name="Klenk H.P."/>
            <person name="Richter M."/>
            <person name="Schuler M."/>
            <person name="Gloeckner F.O."/>
            <person name="Meyerdierks A."/>
            <person name="Gottschalk G."/>
            <person name="Amann R."/>
        </authorList>
    </citation>
    <scope>NUCLEOTIDE SEQUENCE [LARGE SCALE GENOMIC DNA]</scope>
    <source>
        <strain evidence="3">ATCC 43914 / DSM 3382 / HRM2</strain>
    </source>
</reference>
<proteinExistence type="predicted"/>
<organism evidence="2 3">
    <name type="scientific">Desulforapulum autotrophicum (strain ATCC 43914 / DSM 3382 / VKM B-1955 / HRM2)</name>
    <name type="common">Desulfobacterium autotrophicum</name>
    <dbReference type="NCBI Taxonomy" id="177437"/>
    <lineage>
        <taxon>Bacteria</taxon>
        <taxon>Pseudomonadati</taxon>
        <taxon>Thermodesulfobacteriota</taxon>
        <taxon>Desulfobacteria</taxon>
        <taxon>Desulfobacterales</taxon>
        <taxon>Desulfobacteraceae</taxon>
        <taxon>Desulforapulum</taxon>
    </lineage>
</organism>
<gene>
    <name evidence="2" type="primary">istA4</name>
    <name evidence="2" type="ordered locus">HRM2_44390</name>
</gene>
<dbReference type="SUPFAM" id="SSF53098">
    <property type="entry name" value="Ribonuclease H-like"/>
    <property type="match status" value="1"/>
</dbReference>
<dbReference type="NCBIfam" id="NF033516">
    <property type="entry name" value="transpos_IS3"/>
    <property type="match status" value="1"/>
</dbReference>
<dbReference type="Proteomes" id="UP000000442">
    <property type="component" value="Chromosome"/>
</dbReference>
<dbReference type="EMBL" id="CP001087">
    <property type="protein sequence ID" value="ACN17495.1"/>
    <property type="molecule type" value="Genomic_DNA"/>
</dbReference>
<dbReference type="InterPro" id="IPR050900">
    <property type="entry name" value="Transposase_IS3/IS150/IS904"/>
</dbReference>